<organism evidence="8 9">
    <name type="scientific">Candidatus Phycosocius bacilliformis</name>
    <dbReference type="NCBI Taxonomy" id="1445552"/>
    <lineage>
        <taxon>Bacteria</taxon>
        <taxon>Pseudomonadati</taxon>
        <taxon>Pseudomonadota</taxon>
        <taxon>Alphaproteobacteria</taxon>
        <taxon>Caulobacterales</taxon>
        <taxon>Caulobacterales incertae sedis</taxon>
        <taxon>Candidatus Phycosocius</taxon>
    </lineage>
</organism>
<keyword evidence="9" id="KW-1185">Reference proteome</keyword>
<dbReference type="UniPathway" id="UPA00163"/>
<dbReference type="GO" id="GO:0005516">
    <property type="term" value="F:calmodulin binding"/>
    <property type="evidence" value="ECO:0007669"/>
    <property type="project" value="UniProtKB-KW"/>
</dbReference>
<dbReference type="SUPFAM" id="SSF48208">
    <property type="entry name" value="Six-hairpin glycosidases"/>
    <property type="match status" value="1"/>
</dbReference>
<dbReference type="AlphaFoldDB" id="A0A2P2ED79"/>
<evidence type="ECO:0000313" key="9">
    <source>
        <dbReference type="Proteomes" id="UP000245086"/>
    </source>
</evidence>
<name>A0A2P2ED79_9PROT</name>
<comment type="pathway">
    <text evidence="1">Glycan biosynthesis; glycogen metabolism.</text>
</comment>
<sequence>MHPNESSPRDRLEYWFGHIEAIFLNRLSPEAGLLPASTAKTVHGDYAHAWVRDNVYSILGVWGLACAFRRHGQGDPRGSHLEECVVRLMRGLLSAMMGQADKVERFKYTQDPLDSLHAKYDAATGKPVVGDAHWGHLQIDATSLFLLFLAQMTAGGLKIVSQAEEVDFVQNLVHYIGPAYRIADYGIWERGRKSNDGVVEINASSVGLAKAALESMSGLDFGCFDRGPIQVAPDDIARARETLQVLLPGESASKETDAALLAVVGWPAFAVDDKVMVAHTRGRVLDRLAGRYGCKRFLRDGHQTTVEDEHRLHYLAGELLKFANIESEWPLFFTYLLVDAEMTGDHRGGETWADRLEPLFQIRDGLPLLPELYYVDANLVEAEASQPGSQERVANTNLPLLWAQSQWALGAMLKEGLLEPQDIDPLGRRHHLDRRAQPEIAFSIVAQDEHTAKILALHGFRVETMAEVQSHAMVRPAGDLVSVWTHIGANCDLGLTGRPDKRLGPLANAYVYQVAGQPLVFSPTLLDAHDHHIRYDAAARARRLRGDLRYLARHWRGSDNPIFVLCLDAAAIGGTGVERLIGLLHEVERGQVDFVRTRLCCLREALATQSHWRDLGPALPPLGLEPSQLIGLASSLTSPSQGLEEAITNGDLGYAEAMYHAAGLMGDWSTARKAAAWLQRTDPRLQDSAKDIVVRLRRLALGEGRVITRPITEPDLVKLVEEGLQSKLHAVIAQEVLQALGLFSKADSTAVKGMRTIRLTEIVRRLAQEEDGGMDNLIAEPPSVIFDRVKAILLETPSVRAVVSPAPNFALTPSANVIAGDWERWRDRLGVLTRVGSDFFARLWSLLHVCPGIVFGANNRLDAAIARSDLTAWEKDFALEIEVRLESIRDPSYRTFCLEALNVLANRHEQDPDFRLDQDIILDGLIHDAVAVIWREAGHGEPDWQYPEPIWSLARQADAQTMAMAIYQCCRSDTRQPEAACS</sequence>
<protein>
    <submittedName>
        <fullName evidence="8">Uncharacterized protein</fullName>
    </submittedName>
</protein>
<dbReference type="EMBL" id="BFBR01000009">
    <property type="protein sequence ID" value="GBF59023.1"/>
    <property type="molecule type" value="Genomic_DNA"/>
</dbReference>
<comment type="similarity">
    <text evidence="2">Belongs to the phosphorylase b kinase regulatory chain family.</text>
</comment>
<evidence type="ECO:0000259" key="7">
    <source>
        <dbReference type="Pfam" id="PF19292"/>
    </source>
</evidence>
<dbReference type="InterPro" id="IPR045583">
    <property type="entry name" value="KPBA/B_C"/>
</dbReference>
<feature type="domain" description="GH15-like" evidence="6">
    <location>
        <begin position="24"/>
        <end position="491"/>
    </location>
</feature>
<dbReference type="PANTHER" id="PTHR10749:SF7">
    <property type="entry name" value="PHOSPHORYLASE B KINASE REGULATORY SUBUNIT ALPHA-RELATED"/>
    <property type="match status" value="1"/>
</dbReference>
<accession>A0A2P2ED79</accession>
<evidence type="ECO:0000256" key="2">
    <source>
        <dbReference type="ARBA" id="ARBA00007128"/>
    </source>
</evidence>
<dbReference type="GO" id="GO:0005964">
    <property type="term" value="C:phosphorylase kinase complex"/>
    <property type="evidence" value="ECO:0007669"/>
    <property type="project" value="TreeGrafter"/>
</dbReference>
<gene>
    <name evidence="8" type="ORF">PbB2_02715</name>
</gene>
<proteinExistence type="inferred from homology"/>
<keyword evidence="4" id="KW-0112">Calmodulin-binding</keyword>
<dbReference type="InterPro" id="IPR012341">
    <property type="entry name" value="6hp_glycosidase-like_sf"/>
</dbReference>
<dbReference type="Gene3D" id="1.50.10.10">
    <property type="match status" value="1"/>
</dbReference>
<dbReference type="OrthoDB" id="6091662at2"/>
<reference evidence="8 9" key="1">
    <citation type="journal article" date="2018" name="Genome Announc.">
        <title>Draft Genome Sequence of "Candidatus Phycosocius bacilliformis," an Alphaproteobacterial Ectosymbiont of the Hydrocarbon-Producing Green Alga Botryococcus braunii.</title>
        <authorList>
            <person name="Tanabe Y."/>
            <person name="Yamaguchi H."/>
            <person name="Watanabe M.M."/>
        </authorList>
    </citation>
    <scope>NUCLEOTIDE SEQUENCE [LARGE SCALE GENOMIC DNA]</scope>
    <source>
        <strain evidence="8 9">BOTRYCO-2</strain>
    </source>
</reference>
<dbReference type="Pfam" id="PF00723">
    <property type="entry name" value="Glyco_hydro_15"/>
    <property type="match status" value="1"/>
</dbReference>
<dbReference type="InterPro" id="IPR008734">
    <property type="entry name" value="PHK_A/B_su"/>
</dbReference>
<comment type="caution">
    <text evidence="8">The sequence shown here is derived from an EMBL/GenBank/DDBJ whole genome shotgun (WGS) entry which is preliminary data.</text>
</comment>
<dbReference type="InterPro" id="IPR011613">
    <property type="entry name" value="GH15-like"/>
</dbReference>
<dbReference type="Proteomes" id="UP000245086">
    <property type="component" value="Unassembled WGS sequence"/>
</dbReference>
<evidence type="ECO:0000256" key="4">
    <source>
        <dbReference type="ARBA" id="ARBA00022860"/>
    </source>
</evidence>
<dbReference type="InterPro" id="IPR008928">
    <property type="entry name" value="6-hairpin_glycosidase_sf"/>
</dbReference>
<keyword evidence="3" id="KW-0321">Glycogen metabolism</keyword>
<evidence type="ECO:0000256" key="5">
    <source>
        <dbReference type="ARBA" id="ARBA00023277"/>
    </source>
</evidence>
<dbReference type="RefSeq" id="WP_108985877.1">
    <property type="nucleotide sequence ID" value="NZ_BFBR01000009.1"/>
</dbReference>
<feature type="domain" description="Phosphorylase b kinase regulatory subunit alpha/beta C-terminal" evidence="7">
    <location>
        <begin position="773"/>
        <end position="938"/>
    </location>
</feature>
<evidence type="ECO:0000313" key="8">
    <source>
        <dbReference type="EMBL" id="GBF59023.1"/>
    </source>
</evidence>
<evidence type="ECO:0000256" key="1">
    <source>
        <dbReference type="ARBA" id="ARBA00005131"/>
    </source>
</evidence>
<dbReference type="GO" id="GO:0005977">
    <property type="term" value="P:glycogen metabolic process"/>
    <property type="evidence" value="ECO:0007669"/>
    <property type="project" value="UniProtKB-UniPathway"/>
</dbReference>
<dbReference type="PANTHER" id="PTHR10749">
    <property type="entry name" value="PHOSPHORYLASE B KINASE REGULATORY SUBUNIT"/>
    <property type="match status" value="1"/>
</dbReference>
<dbReference type="Pfam" id="PF19292">
    <property type="entry name" value="KPBB_C"/>
    <property type="match status" value="1"/>
</dbReference>
<evidence type="ECO:0000259" key="6">
    <source>
        <dbReference type="Pfam" id="PF00723"/>
    </source>
</evidence>
<keyword evidence="5" id="KW-0119">Carbohydrate metabolism</keyword>
<evidence type="ECO:0000256" key="3">
    <source>
        <dbReference type="ARBA" id="ARBA00022600"/>
    </source>
</evidence>